<protein>
    <submittedName>
        <fullName evidence="2">Uncharacterized protein</fullName>
    </submittedName>
</protein>
<evidence type="ECO:0000313" key="2">
    <source>
        <dbReference type="EMBL" id="KAH0221647.1"/>
    </source>
</evidence>
<feature type="compositionally biased region" description="Basic and acidic residues" evidence="1">
    <location>
        <begin position="158"/>
        <end position="167"/>
    </location>
</feature>
<accession>A0A9P8GF83</accession>
<dbReference type="Proteomes" id="UP000767238">
    <property type="component" value="Unassembled WGS sequence"/>
</dbReference>
<evidence type="ECO:0000313" key="3">
    <source>
        <dbReference type="Proteomes" id="UP000767238"/>
    </source>
</evidence>
<feature type="region of interest" description="Disordered" evidence="1">
    <location>
        <begin position="67"/>
        <end position="118"/>
    </location>
</feature>
<organism evidence="2 3">
    <name type="scientific">Aureobasidium melanogenum</name>
    <name type="common">Aureobasidium pullulans var. melanogenum</name>
    <dbReference type="NCBI Taxonomy" id="46634"/>
    <lineage>
        <taxon>Eukaryota</taxon>
        <taxon>Fungi</taxon>
        <taxon>Dikarya</taxon>
        <taxon>Ascomycota</taxon>
        <taxon>Pezizomycotina</taxon>
        <taxon>Dothideomycetes</taxon>
        <taxon>Dothideomycetidae</taxon>
        <taxon>Dothideales</taxon>
        <taxon>Saccotheciaceae</taxon>
        <taxon>Aureobasidium</taxon>
    </lineage>
</organism>
<reference evidence="2" key="2">
    <citation type="submission" date="2021-08" db="EMBL/GenBank/DDBJ databases">
        <authorList>
            <person name="Gostincar C."/>
            <person name="Sun X."/>
            <person name="Song Z."/>
            <person name="Gunde-Cimerman N."/>
        </authorList>
    </citation>
    <scope>NUCLEOTIDE SEQUENCE</scope>
    <source>
        <strain evidence="2">EXF-8016</strain>
    </source>
</reference>
<name>A0A9P8GF83_AURME</name>
<comment type="caution">
    <text evidence="2">The sequence shown here is derived from an EMBL/GenBank/DDBJ whole genome shotgun (WGS) entry which is preliminary data.</text>
</comment>
<gene>
    <name evidence="2" type="ORF">KCV03_g4991</name>
</gene>
<proteinExistence type="predicted"/>
<evidence type="ECO:0000256" key="1">
    <source>
        <dbReference type="SAM" id="MobiDB-lite"/>
    </source>
</evidence>
<feature type="compositionally biased region" description="Basic and acidic residues" evidence="1">
    <location>
        <begin position="139"/>
        <end position="151"/>
    </location>
</feature>
<dbReference type="EMBL" id="JAHFYH010000031">
    <property type="protein sequence ID" value="KAH0221647.1"/>
    <property type="molecule type" value="Genomic_DNA"/>
</dbReference>
<feature type="region of interest" description="Disordered" evidence="1">
    <location>
        <begin position="1"/>
        <end position="35"/>
    </location>
</feature>
<dbReference type="OrthoDB" id="3928413at2759"/>
<reference evidence="2" key="1">
    <citation type="journal article" date="2021" name="J Fungi (Basel)">
        <title>Virulence traits and population genomics of the black yeast Aureobasidium melanogenum.</title>
        <authorList>
            <person name="Cernosa A."/>
            <person name="Sun X."/>
            <person name="Gostincar C."/>
            <person name="Fang C."/>
            <person name="Gunde-Cimerman N."/>
            <person name="Song Z."/>
        </authorList>
    </citation>
    <scope>NUCLEOTIDE SEQUENCE</scope>
    <source>
        <strain evidence="2">EXF-8016</strain>
    </source>
</reference>
<dbReference type="AlphaFoldDB" id="A0A9P8GF83"/>
<feature type="compositionally biased region" description="Basic and acidic residues" evidence="1">
    <location>
        <begin position="67"/>
        <end position="103"/>
    </location>
</feature>
<feature type="region of interest" description="Disordered" evidence="1">
    <location>
        <begin position="139"/>
        <end position="202"/>
    </location>
</feature>
<feature type="non-terminal residue" evidence="2">
    <location>
        <position position="202"/>
    </location>
</feature>
<sequence length="202" mass="22635">MTFSKKPKAKDSNSDSDSEDSNGSNDSIPRYGGYKHSSPVYEDFEMWNSVCEDAEPGWEYKEAQRLAEKERRKAKKEVARKAKEEKEKKEVARRKEESAEMRKSQTPTGAPAITRLGSPFDYQRSKHTAQLCTHDLAKTTHHNNDAEERDLVAGADDGESKIEHDTQSPRGLALEDVLGISRPDNVKKQPRPASGARACALM</sequence>